<evidence type="ECO:0000313" key="3">
    <source>
        <dbReference type="Proteomes" id="UP000291259"/>
    </source>
</evidence>
<evidence type="ECO:0000313" key="2">
    <source>
        <dbReference type="EMBL" id="QAY72723.1"/>
    </source>
</evidence>
<proteinExistence type="predicted"/>
<dbReference type="RefSeq" id="WP_129189244.1">
    <property type="nucleotide sequence ID" value="NZ_CP035491.1"/>
</dbReference>
<feature type="transmembrane region" description="Helical" evidence="1">
    <location>
        <begin position="194"/>
        <end position="212"/>
    </location>
</feature>
<keyword evidence="1" id="KW-0812">Transmembrane</keyword>
<feature type="transmembrane region" description="Helical" evidence="1">
    <location>
        <begin position="92"/>
        <end position="116"/>
    </location>
</feature>
<organism evidence="2 3">
    <name type="scientific">Agromyces protaetiae</name>
    <dbReference type="NCBI Taxonomy" id="2509455"/>
    <lineage>
        <taxon>Bacteria</taxon>
        <taxon>Bacillati</taxon>
        <taxon>Actinomycetota</taxon>
        <taxon>Actinomycetes</taxon>
        <taxon>Micrococcales</taxon>
        <taxon>Microbacteriaceae</taxon>
        <taxon>Agromyces</taxon>
    </lineage>
</organism>
<sequence length="226" mass="23722">MSATETVERTAERTGVRRRALRIQLGKGLIGVIAAFAILFDALGIFSILTGLFFINALAGDFESHQALSSLPQLLQADLREGATADLTDLGFGVRVLCALPTFVHLLTVLSATILVTRAIREIASGDPFTSRGIRAWAGLGVVLIVGGVLQGVLDTVAVRVLSTLARAMSFGDDAGGWPLGGDYSAVGIDFPDWPWIFLALGVVAGTIAVAFREGARLKSEADGVV</sequence>
<keyword evidence="1" id="KW-0472">Membrane</keyword>
<evidence type="ECO:0000256" key="1">
    <source>
        <dbReference type="SAM" id="Phobius"/>
    </source>
</evidence>
<dbReference type="KEGG" id="agf:ET445_04575"/>
<evidence type="ECO:0008006" key="4">
    <source>
        <dbReference type="Google" id="ProtNLM"/>
    </source>
</evidence>
<keyword evidence="3" id="KW-1185">Reference proteome</keyword>
<gene>
    <name evidence="2" type="ORF">ET445_04575</name>
</gene>
<dbReference type="OrthoDB" id="4928721at2"/>
<dbReference type="AlphaFoldDB" id="A0A4P6FCN8"/>
<feature type="transmembrane region" description="Helical" evidence="1">
    <location>
        <begin position="28"/>
        <end position="55"/>
    </location>
</feature>
<feature type="transmembrane region" description="Helical" evidence="1">
    <location>
        <begin position="136"/>
        <end position="154"/>
    </location>
</feature>
<accession>A0A4P6FCN8</accession>
<name>A0A4P6FCN8_9MICO</name>
<keyword evidence="1" id="KW-1133">Transmembrane helix</keyword>
<reference evidence="2 3" key="1">
    <citation type="submission" date="2019-01" db="EMBL/GenBank/DDBJ databases">
        <title>Genome sequencing of strain FW100M-8.</title>
        <authorList>
            <person name="Heo J."/>
            <person name="Kim S.-J."/>
            <person name="Kim J.-S."/>
            <person name="Hong S.-B."/>
            <person name="Kwon S.-W."/>
        </authorList>
    </citation>
    <scope>NUCLEOTIDE SEQUENCE [LARGE SCALE GENOMIC DNA]</scope>
    <source>
        <strain evidence="2 3">FW100M-8</strain>
    </source>
</reference>
<dbReference type="Proteomes" id="UP000291259">
    <property type="component" value="Chromosome"/>
</dbReference>
<protein>
    <recommendedName>
        <fullName evidence="4">DUF2975 domain-containing protein</fullName>
    </recommendedName>
</protein>
<dbReference type="EMBL" id="CP035491">
    <property type="protein sequence ID" value="QAY72723.1"/>
    <property type="molecule type" value="Genomic_DNA"/>
</dbReference>